<sequence>MTRKTIHPVVLLQTSTPHQRRGLLSLDFRFNVRQVHARDRSLMELGFEPFGSTETEVKPPETKLRPYHQATAVSYRSYSFVRLRFHAYLTALFTIYG</sequence>
<evidence type="ECO:0000313" key="2">
    <source>
        <dbReference type="Proteomes" id="UP000499080"/>
    </source>
</evidence>
<dbReference type="EMBL" id="BGPR01002060">
    <property type="protein sequence ID" value="GBM67077.1"/>
    <property type="molecule type" value="Genomic_DNA"/>
</dbReference>
<accession>A0A4Y2HNX3</accession>
<proteinExistence type="predicted"/>
<keyword evidence="2" id="KW-1185">Reference proteome</keyword>
<organism evidence="1 2">
    <name type="scientific">Araneus ventricosus</name>
    <name type="common">Orbweaver spider</name>
    <name type="synonym">Epeira ventricosa</name>
    <dbReference type="NCBI Taxonomy" id="182803"/>
    <lineage>
        <taxon>Eukaryota</taxon>
        <taxon>Metazoa</taxon>
        <taxon>Ecdysozoa</taxon>
        <taxon>Arthropoda</taxon>
        <taxon>Chelicerata</taxon>
        <taxon>Arachnida</taxon>
        <taxon>Araneae</taxon>
        <taxon>Araneomorphae</taxon>
        <taxon>Entelegynae</taxon>
        <taxon>Araneoidea</taxon>
        <taxon>Araneidae</taxon>
        <taxon>Araneus</taxon>
    </lineage>
</organism>
<dbReference type="Proteomes" id="UP000499080">
    <property type="component" value="Unassembled WGS sequence"/>
</dbReference>
<reference evidence="1 2" key="1">
    <citation type="journal article" date="2019" name="Sci. Rep.">
        <title>Orb-weaving spider Araneus ventricosus genome elucidates the spidroin gene catalogue.</title>
        <authorList>
            <person name="Kono N."/>
            <person name="Nakamura H."/>
            <person name="Ohtoshi R."/>
            <person name="Moran D.A.P."/>
            <person name="Shinohara A."/>
            <person name="Yoshida Y."/>
            <person name="Fujiwara M."/>
            <person name="Mori M."/>
            <person name="Tomita M."/>
            <person name="Arakawa K."/>
        </authorList>
    </citation>
    <scope>NUCLEOTIDE SEQUENCE [LARGE SCALE GENOMIC DNA]</scope>
</reference>
<gene>
    <name evidence="1" type="ORF">AVEN_74817_1</name>
</gene>
<protein>
    <submittedName>
        <fullName evidence="1">Uncharacterized protein</fullName>
    </submittedName>
</protein>
<dbReference type="AlphaFoldDB" id="A0A4Y2HNX3"/>
<comment type="caution">
    <text evidence="1">The sequence shown here is derived from an EMBL/GenBank/DDBJ whole genome shotgun (WGS) entry which is preliminary data.</text>
</comment>
<name>A0A4Y2HNX3_ARAVE</name>
<evidence type="ECO:0000313" key="1">
    <source>
        <dbReference type="EMBL" id="GBM67077.1"/>
    </source>
</evidence>